<protein>
    <submittedName>
        <fullName evidence="2">Uncharacterized protein</fullName>
    </submittedName>
</protein>
<dbReference type="Proteomes" id="UP001187192">
    <property type="component" value="Unassembled WGS sequence"/>
</dbReference>
<organism evidence="2 3">
    <name type="scientific">Ficus carica</name>
    <name type="common">Common fig</name>
    <dbReference type="NCBI Taxonomy" id="3494"/>
    <lineage>
        <taxon>Eukaryota</taxon>
        <taxon>Viridiplantae</taxon>
        <taxon>Streptophyta</taxon>
        <taxon>Embryophyta</taxon>
        <taxon>Tracheophyta</taxon>
        <taxon>Spermatophyta</taxon>
        <taxon>Magnoliopsida</taxon>
        <taxon>eudicotyledons</taxon>
        <taxon>Gunneridae</taxon>
        <taxon>Pentapetalae</taxon>
        <taxon>rosids</taxon>
        <taxon>fabids</taxon>
        <taxon>Rosales</taxon>
        <taxon>Moraceae</taxon>
        <taxon>Ficeae</taxon>
        <taxon>Ficus</taxon>
    </lineage>
</organism>
<dbReference type="AlphaFoldDB" id="A0AA87Z839"/>
<keyword evidence="3" id="KW-1185">Reference proteome</keyword>
<gene>
    <name evidence="2" type="ORF">TIFTF001_044640</name>
</gene>
<name>A0AA87Z839_FICCA</name>
<comment type="caution">
    <text evidence="2">The sequence shown here is derived from an EMBL/GenBank/DDBJ whole genome shotgun (WGS) entry which is preliminary data.</text>
</comment>
<reference evidence="2" key="1">
    <citation type="submission" date="2023-07" db="EMBL/GenBank/DDBJ databases">
        <title>draft genome sequence of fig (Ficus carica).</title>
        <authorList>
            <person name="Takahashi T."/>
            <person name="Nishimura K."/>
        </authorList>
    </citation>
    <scope>NUCLEOTIDE SEQUENCE</scope>
</reference>
<sequence length="92" mass="10161">MANASSFMPLSKLDFSHFSSPQRTADKITPPPLNFKRTCSFPRKIHTFSGIKKSGLVLFSRLNDQIATEKSPSSDELASFSNSGSELQVHTK</sequence>
<evidence type="ECO:0000256" key="1">
    <source>
        <dbReference type="SAM" id="MobiDB-lite"/>
    </source>
</evidence>
<dbReference type="EMBL" id="BTGU01003416">
    <property type="protein sequence ID" value="GMN31964.1"/>
    <property type="molecule type" value="Genomic_DNA"/>
</dbReference>
<accession>A0AA87Z839</accession>
<proteinExistence type="predicted"/>
<evidence type="ECO:0000313" key="2">
    <source>
        <dbReference type="EMBL" id="GMN31964.1"/>
    </source>
</evidence>
<evidence type="ECO:0000313" key="3">
    <source>
        <dbReference type="Proteomes" id="UP001187192"/>
    </source>
</evidence>
<feature type="region of interest" description="Disordered" evidence="1">
    <location>
        <begin position="70"/>
        <end position="92"/>
    </location>
</feature>